<name>A0A931I7Y9_9NOCA</name>
<proteinExistence type="predicted"/>
<reference evidence="1" key="1">
    <citation type="submission" date="2020-11" db="EMBL/GenBank/DDBJ databases">
        <title>Nocardia NEAU-351.nov., a novel actinomycete isolated from the cow dung.</title>
        <authorList>
            <person name="Zhang X."/>
        </authorList>
    </citation>
    <scope>NUCLEOTIDE SEQUENCE</scope>
    <source>
        <strain evidence="1">NEAU-351</strain>
    </source>
</reference>
<sequence>MSDAENAVVVFTGKSFEKILREGGSQAWKLDPSRAKKCEWLVCTQNAHNYEDYADGVAPHRSAFLIGRISRVSPATDPGVEDRWLVEIGEYAPLAQPEVWGGDRNPVRYTTLDALGIDLEGVKFQKLERETTSAAAGLTIAQAKAGLAATYGVSVDSIEIVIRG</sequence>
<gene>
    <name evidence="1" type="ORF">IT779_05585</name>
</gene>
<accession>A0A931I7Y9</accession>
<organism evidence="1 2">
    <name type="scientific">Nocardia bovistercoris</name>
    <dbReference type="NCBI Taxonomy" id="2785916"/>
    <lineage>
        <taxon>Bacteria</taxon>
        <taxon>Bacillati</taxon>
        <taxon>Actinomycetota</taxon>
        <taxon>Actinomycetes</taxon>
        <taxon>Mycobacteriales</taxon>
        <taxon>Nocardiaceae</taxon>
        <taxon>Nocardia</taxon>
    </lineage>
</organism>
<dbReference type="Proteomes" id="UP000655751">
    <property type="component" value="Unassembled WGS sequence"/>
</dbReference>
<protein>
    <submittedName>
        <fullName evidence="1">Uncharacterized protein</fullName>
    </submittedName>
</protein>
<evidence type="ECO:0000313" key="1">
    <source>
        <dbReference type="EMBL" id="MBH0775756.1"/>
    </source>
</evidence>
<keyword evidence="2" id="KW-1185">Reference proteome</keyword>
<dbReference type="EMBL" id="JADMLG010000002">
    <property type="protein sequence ID" value="MBH0775756.1"/>
    <property type="molecule type" value="Genomic_DNA"/>
</dbReference>
<dbReference type="AlphaFoldDB" id="A0A931I7Y9"/>
<evidence type="ECO:0000313" key="2">
    <source>
        <dbReference type="Proteomes" id="UP000655751"/>
    </source>
</evidence>
<comment type="caution">
    <text evidence="1">The sequence shown here is derived from an EMBL/GenBank/DDBJ whole genome shotgun (WGS) entry which is preliminary data.</text>
</comment>
<dbReference type="RefSeq" id="WP_196148086.1">
    <property type="nucleotide sequence ID" value="NZ_JADMLG010000002.1"/>
</dbReference>